<dbReference type="InterPro" id="IPR011047">
    <property type="entry name" value="Quinoprotein_ADH-like_sf"/>
</dbReference>
<evidence type="ECO:0000313" key="1">
    <source>
        <dbReference type="EMBL" id="GAL68654.1"/>
    </source>
</evidence>
<evidence type="ECO:0000313" key="4">
    <source>
        <dbReference type="Proteomes" id="UP000029646"/>
    </source>
</evidence>
<dbReference type="Proteomes" id="UP000029646">
    <property type="component" value="Unassembled WGS sequence"/>
</dbReference>
<dbReference type="eggNOG" id="COG3391">
    <property type="taxonomic scope" value="Bacteria"/>
</dbReference>
<sequence>MSCSTDDDNEIPELNENSTEHKYLRLLISDEVTTELSLVNPSSDEVTFFDAKYPKSALYTTESGRFASIIHRDNNFIETFDSGYEFHGDHVDVKGTPKFGAMTGTSLLPTHFKSKYGELMTFNDGDGTLSIGKESDIHTPGAEFTTINTGLLKHHGAMATFNNGTYAITEKDNSIPGALPERVKIIDNTGATVHQSTIATTGIHGNASDGTYSVFGSASGVLVIESDGNQKLIPVPADFDTAWFGTILETSINGKFIGYARSKGAFLIDVITETIDPIFESSDIMQCKVSYDHNKLGVLLHSGELSIFDIATESLISKSMVISSTATDSSQKPQLIFSERFAYITAPTAGEIIKINLDNMSIKTSIKVSSTPYRLTFIGFENSIDH</sequence>
<evidence type="ECO:0000313" key="2">
    <source>
        <dbReference type="EMBL" id="GAL72301.1"/>
    </source>
</evidence>
<reference evidence="3 4" key="1">
    <citation type="journal article" date="2014" name="Genome Announc.">
        <title>Draft Genome Sequence of Marine Flavobacterium Jejuia pallidilutea Strain 11shimoA1 and Pigmentation Mutants.</title>
        <authorList>
            <person name="Takatani N."/>
            <person name="Nakanishi M."/>
            <person name="Meirelles P."/>
            <person name="Mino S."/>
            <person name="Suda W."/>
            <person name="Oshima K."/>
            <person name="Hattori M."/>
            <person name="Ohkuma M."/>
            <person name="Hosokawa M."/>
            <person name="Miyashita K."/>
            <person name="Thompson F.L."/>
            <person name="Niwa A."/>
            <person name="Sawabe T."/>
            <person name="Sawabe T."/>
        </authorList>
    </citation>
    <scope>NUCLEOTIDE SEQUENCE [LARGE SCALE GENOMIC DNA]</scope>
    <source>
        <strain evidence="1 3">JCM 19301</strain>
        <strain evidence="2">JCM 19302</strain>
        <strain evidence="4">JCM19302</strain>
    </source>
</reference>
<dbReference type="STRING" id="504487.JCM19538_3346"/>
<dbReference type="EMBL" id="BBNR01000023">
    <property type="protein sequence ID" value="GAL68654.1"/>
    <property type="molecule type" value="Genomic_DNA"/>
</dbReference>
<gene>
    <name evidence="1" type="ORF">JCM19301_3241</name>
    <name evidence="2" type="ORF">JCM19302_46</name>
</gene>
<comment type="caution">
    <text evidence="1">The sequence shown here is derived from an EMBL/GenBank/DDBJ whole genome shotgun (WGS) entry which is preliminary data.</text>
</comment>
<proteinExistence type="predicted"/>
<name>A0A090VZI4_9FLAO</name>
<dbReference type="EMBL" id="BBNS01000022">
    <property type="protein sequence ID" value="GAL72301.1"/>
    <property type="molecule type" value="Genomic_DNA"/>
</dbReference>
<organism evidence="1 3">
    <name type="scientific">Jejuia pallidilutea</name>
    <dbReference type="NCBI Taxonomy" id="504487"/>
    <lineage>
        <taxon>Bacteria</taxon>
        <taxon>Pseudomonadati</taxon>
        <taxon>Bacteroidota</taxon>
        <taxon>Flavobacteriia</taxon>
        <taxon>Flavobacteriales</taxon>
        <taxon>Flavobacteriaceae</taxon>
        <taxon>Jejuia</taxon>
    </lineage>
</organism>
<dbReference type="SUPFAM" id="SSF50998">
    <property type="entry name" value="Quinoprotein alcohol dehydrogenase-like"/>
    <property type="match status" value="1"/>
</dbReference>
<dbReference type="AlphaFoldDB" id="A0A090VZI4"/>
<protein>
    <submittedName>
        <fullName evidence="1">Uncharacterized protein</fullName>
    </submittedName>
</protein>
<accession>A0A090VZI4</accession>
<dbReference type="Proteomes" id="UP000029641">
    <property type="component" value="Unassembled WGS sequence"/>
</dbReference>
<evidence type="ECO:0000313" key="3">
    <source>
        <dbReference type="Proteomes" id="UP000029641"/>
    </source>
</evidence>